<reference evidence="2" key="2">
    <citation type="submission" date="2010-03" db="EMBL/GenBank/DDBJ databases">
        <title>The genome sequence of Coccidioides posadasii strain Silveira.</title>
        <authorList>
            <consortium name="The Broad Institute Genome Sequencing Center for Infectious Disease"/>
            <person name="Neafsey D."/>
            <person name="Orbach M."/>
            <person name="Henn M.R."/>
            <person name="Cole G.T."/>
            <person name="Galgiani J."/>
            <person name="Gardner M.J."/>
            <person name="Kirkland T.N."/>
            <person name="Taylor J.W."/>
            <person name="Young S.K."/>
            <person name="Zeng Q."/>
            <person name="Koehrsen M."/>
            <person name="Alvarado L."/>
            <person name="Berlin A."/>
            <person name="Borenstein D."/>
            <person name="Chapman S.B."/>
            <person name="Chen Z."/>
            <person name="Engels R."/>
            <person name="Freedman E."/>
            <person name="Gellesch M."/>
            <person name="Goldberg J."/>
            <person name="Griggs A."/>
            <person name="Gujja S."/>
            <person name="Heilman E."/>
            <person name="Heiman D."/>
            <person name="Howarth C."/>
            <person name="Jen D."/>
            <person name="Larson L."/>
            <person name="Mehta T."/>
            <person name="Neiman D."/>
            <person name="Park D."/>
            <person name="Pearson M."/>
            <person name="Richards J."/>
            <person name="Roberts A."/>
            <person name="Saif S."/>
            <person name="Shea T."/>
            <person name="Shenoy N."/>
            <person name="Sisk P."/>
            <person name="Stolte C."/>
            <person name="Sykes S."/>
            <person name="Walk T."/>
            <person name="White J."/>
            <person name="Yandava C."/>
            <person name="Haas B."/>
            <person name="Nusbaum C."/>
            <person name="Birren B."/>
        </authorList>
    </citation>
    <scope>NUCLEOTIDE SEQUENCE [LARGE SCALE GENOMIC DNA]</scope>
    <source>
        <strain evidence="2">RMSCC 757 / Silveira</strain>
    </source>
</reference>
<accession>E9D5T3</accession>
<keyword evidence="2" id="KW-1185">Reference proteome</keyword>
<dbReference type="AlphaFoldDB" id="E9D5T3"/>
<name>E9D5T3_COCPS</name>
<organism evidence="2">
    <name type="scientific">Coccidioides posadasii (strain RMSCC 757 / Silveira)</name>
    <name type="common">Valley fever fungus</name>
    <dbReference type="NCBI Taxonomy" id="443226"/>
    <lineage>
        <taxon>Eukaryota</taxon>
        <taxon>Fungi</taxon>
        <taxon>Dikarya</taxon>
        <taxon>Ascomycota</taxon>
        <taxon>Pezizomycotina</taxon>
        <taxon>Eurotiomycetes</taxon>
        <taxon>Eurotiomycetidae</taxon>
        <taxon>Onygenales</taxon>
        <taxon>Onygenaceae</taxon>
        <taxon>Coccidioides</taxon>
    </lineage>
</organism>
<dbReference type="EMBL" id="GL636492">
    <property type="protein sequence ID" value="EFW18277.1"/>
    <property type="molecule type" value="Genomic_DNA"/>
</dbReference>
<dbReference type="Proteomes" id="UP000002497">
    <property type="component" value="Unassembled WGS sequence"/>
</dbReference>
<protein>
    <submittedName>
        <fullName evidence="1">Uncharacterized protein</fullName>
    </submittedName>
</protein>
<proteinExistence type="predicted"/>
<gene>
    <name evidence="1" type="ORF">CPSG_04963</name>
</gene>
<dbReference type="HOGENOM" id="CLU_1992432_0_0_1"/>
<reference evidence="2" key="1">
    <citation type="journal article" date="2010" name="Genome Res.">
        <title>Population genomic sequencing of Coccidioides fungi reveals recent hybridization and transposon control.</title>
        <authorList>
            <person name="Neafsey D.E."/>
            <person name="Barker B.M."/>
            <person name="Sharpton T.J."/>
            <person name="Stajich J.E."/>
            <person name="Park D.J."/>
            <person name="Whiston E."/>
            <person name="Hung C.-Y."/>
            <person name="McMahan C."/>
            <person name="White J."/>
            <person name="Sykes S."/>
            <person name="Heiman D."/>
            <person name="Young S."/>
            <person name="Zeng Q."/>
            <person name="Abouelleil A."/>
            <person name="Aftuck L."/>
            <person name="Bessette D."/>
            <person name="Brown A."/>
            <person name="FitzGerald M."/>
            <person name="Lui A."/>
            <person name="Macdonald J.P."/>
            <person name="Priest M."/>
            <person name="Orbach M.J."/>
            <person name="Galgiani J.N."/>
            <person name="Kirkland T.N."/>
            <person name="Cole G.T."/>
            <person name="Birren B.W."/>
            <person name="Henn M.R."/>
            <person name="Taylor J.W."/>
            <person name="Rounsley S.D."/>
        </authorList>
    </citation>
    <scope>NUCLEOTIDE SEQUENCE [LARGE SCALE GENOMIC DNA]</scope>
    <source>
        <strain evidence="2">RMSCC 757 / Silveira</strain>
    </source>
</reference>
<sequence>MCYTPDARKSRRSGPSLLCKFCFWRAELARINQGSPGVHMLWQRRKGTRRRFLLAMPVDMQQAVEIMPLVAQECGESTVFLPSLGPNYRESVIQGTGLEPWAPFRRPLLSVLPLYSDCKVSDWIS</sequence>
<dbReference type="VEuPathDB" id="FungiDB:CPSG_04963"/>
<evidence type="ECO:0000313" key="2">
    <source>
        <dbReference type="Proteomes" id="UP000002497"/>
    </source>
</evidence>
<evidence type="ECO:0000313" key="1">
    <source>
        <dbReference type="EMBL" id="EFW18277.1"/>
    </source>
</evidence>